<dbReference type="InterPro" id="IPR052925">
    <property type="entry name" value="Phage_Integrase-like_Recomb"/>
</dbReference>
<keyword evidence="2 4" id="KW-0238">DNA-binding</keyword>
<keyword evidence="1" id="KW-0229">DNA integration</keyword>
<dbReference type="EMBL" id="LT962688">
    <property type="protein sequence ID" value="SOR29824.1"/>
    <property type="molecule type" value="Genomic_DNA"/>
</dbReference>
<feature type="domain" description="Core-binding (CB)" evidence="6">
    <location>
        <begin position="20"/>
        <end position="100"/>
    </location>
</feature>
<keyword evidence="3" id="KW-0233">DNA recombination</keyword>
<dbReference type="GO" id="GO:0006310">
    <property type="term" value="P:DNA recombination"/>
    <property type="evidence" value="ECO:0007669"/>
    <property type="project" value="UniProtKB-KW"/>
</dbReference>
<dbReference type="Pfam" id="PF00589">
    <property type="entry name" value="Phage_integrase"/>
    <property type="match status" value="1"/>
</dbReference>
<dbReference type="PROSITE" id="PS51900">
    <property type="entry name" value="CB"/>
    <property type="match status" value="1"/>
</dbReference>
<evidence type="ECO:0000313" key="7">
    <source>
        <dbReference type="EMBL" id="SOR29824.1"/>
    </source>
</evidence>
<dbReference type="Gene3D" id="1.10.443.10">
    <property type="entry name" value="Intergrase catalytic core"/>
    <property type="match status" value="1"/>
</dbReference>
<dbReference type="CDD" id="cd00799">
    <property type="entry name" value="INT_Cre_C"/>
    <property type="match status" value="1"/>
</dbReference>
<dbReference type="InterPro" id="IPR011010">
    <property type="entry name" value="DNA_brk_join_enz"/>
</dbReference>
<dbReference type="InterPro" id="IPR002104">
    <property type="entry name" value="Integrase_catalytic"/>
</dbReference>
<reference evidence="8" key="1">
    <citation type="submission" date="2017-10" db="EMBL/GenBank/DDBJ databases">
        <authorList>
            <person name="Regsiter A."/>
            <person name="William W."/>
        </authorList>
    </citation>
    <scope>NUCLEOTIDE SEQUENCE [LARGE SCALE GENOMIC DNA]</scope>
</reference>
<dbReference type="InterPro" id="IPR044068">
    <property type="entry name" value="CB"/>
</dbReference>
<dbReference type="Gene3D" id="1.10.150.130">
    <property type="match status" value="1"/>
</dbReference>
<evidence type="ECO:0000313" key="8">
    <source>
        <dbReference type="Proteomes" id="UP000233769"/>
    </source>
</evidence>
<name>A0A2N9AR45_METEX</name>
<evidence type="ECO:0000259" key="5">
    <source>
        <dbReference type="PROSITE" id="PS51898"/>
    </source>
</evidence>
<sequence>MHDNLPTPISGGAVAVGALLDLDEAVRGFAAASRSAATQRAYKSDWRDFEAFCLGHGLTACPALGLTVARYLTHLAGLGRNVSTINRRTAAIALAHRVQGHDSPTGREDVRQVLAGIRNTLGRRPNKKKALTVDLIVQVIRKTRGQDLAAVRDRALILLAFGAALRRSELVALDVPDIERHRKGLLIRLQRSKTDQTGKGQTISVPDGKLKVPTAVDAWLKASGITEGAVFRGADRGKLSADRLSAGQFARILKSRCEAAGLDPNVIGGHSTRRGFATSAGDAGADLRHTARQMRHAKLETTLGYIEDGELFRNHAGDGFL</sequence>
<evidence type="ECO:0000256" key="3">
    <source>
        <dbReference type="ARBA" id="ARBA00023172"/>
    </source>
</evidence>
<evidence type="ECO:0000256" key="2">
    <source>
        <dbReference type="ARBA" id="ARBA00023125"/>
    </source>
</evidence>
<dbReference type="InterPro" id="IPR013762">
    <property type="entry name" value="Integrase-like_cat_sf"/>
</dbReference>
<evidence type="ECO:0000256" key="1">
    <source>
        <dbReference type="ARBA" id="ARBA00022908"/>
    </source>
</evidence>
<dbReference type="PANTHER" id="PTHR34605:SF3">
    <property type="entry name" value="P CELL-TYPE AGGLUTINATION PROTEIN MAP4-LIKE-RELATED"/>
    <property type="match status" value="1"/>
</dbReference>
<dbReference type="SUPFAM" id="SSF47823">
    <property type="entry name" value="lambda integrase-like, N-terminal domain"/>
    <property type="match status" value="1"/>
</dbReference>
<accession>A0A2N9AR45</accession>
<protein>
    <submittedName>
        <fullName evidence="7">Integrase family protein</fullName>
    </submittedName>
</protein>
<dbReference type="SUPFAM" id="SSF56349">
    <property type="entry name" value="DNA breaking-rejoining enzymes"/>
    <property type="match status" value="1"/>
</dbReference>
<dbReference type="GO" id="GO:0003677">
    <property type="term" value="F:DNA binding"/>
    <property type="evidence" value="ECO:0007669"/>
    <property type="project" value="UniProtKB-UniRule"/>
</dbReference>
<gene>
    <name evidence="7" type="ORF">TK0001_3222</name>
</gene>
<feature type="domain" description="Tyr recombinase" evidence="5">
    <location>
        <begin position="126"/>
        <end position="317"/>
    </location>
</feature>
<dbReference type="PROSITE" id="PS51898">
    <property type="entry name" value="TYR_RECOMBINASE"/>
    <property type="match status" value="1"/>
</dbReference>
<dbReference type="GO" id="GO:0015074">
    <property type="term" value="P:DNA integration"/>
    <property type="evidence" value="ECO:0007669"/>
    <property type="project" value="UniProtKB-KW"/>
</dbReference>
<dbReference type="Proteomes" id="UP000233769">
    <property type="component" value="Chromosome tk0001"/>
</dbReference>
<organism evidence="7 8">
    <name type="scientific">Methylorubrum extorquens</name>
    <name type="common">Methylobacterium dichloromethanicum</name>
    <name type="synonym">Methylobacterium extorquens</name>
    <dbReference type="NCBI Taxonomy" id="408"/>
    <lineage>
        <taxon>Bacteria</taxon>
        <taxon>Pseudomonadati</taxon>
        <taxon>Pseudomonadota</taxon>
        <taxon>Alphaproteobacteria</taxon>
        <taxon>Hyphomicrobiales</taxon>
        <taxon>Methylobacteriaceae</taxon>
        <taxon>Methylorubrum</taxon>
    </lineage>
</organism>
<evidence type="ECO:0000259" key="6">
    <source>
        <dbReference type="PROSITE" id="PS51900"/>
    </source>
</evidence>
<dbReference type="AlphaFoldDB" id="A0A2N9AR45"/>
<dbReference type="InterPro" id="IPR010998">
    <property type="entry name" value="Integrase_recombinase_N"/>
</dbReference>
<evidence type="ECO:0000256" key="4">
    <source>
        <dbReference type="PROSITE-ProRule" id="PRU01248"/>
    </source>
</evidence>
<dbReference type="PANTHER" id="PTHR34605">
    <property type="entry name" value="PHAGE_INTEGRASE DOMAIN-CONTAINING PROTEIN"/>
    <property type="match status" value="1"/>
</dbReference>
<proteinExistence type="predicted"/>